<gene>
    <name evidence="1" type="ORF">UFOPK3662_00752</name>
</gene>
<dbReference type="AlphaFoldDB" id="A0A6J7HYL2"/>
<dbReference type="SUPFAM" id="SSF52402">
    <property type="entry name" value="Adenine nucleotide alpha hydrolases-like"/>
    <property type="match status" value="1"/>
</dbReference>
<evidence type="ECO:0000313" key="1">
    <source>
        <dbReference type="EMBL" id="CAB4923189.1"/>
    </source>
</evidence>
<dbReference type="Gene3D" id="3.40.50.620">
    <property type="entry name" value="HUPs"/>
    <property type="match status" value="1"/>
</dbReference>
<dbReference type="InterPro" id="IPR014729">
    <property type="entry name" value="Rossmann-like_a/b/a_fold"/>
</dbReference>
<accession>A0A6J7HYL2</accession>
<organism evidence="1">
    <name type="scientific">freshwater metagenome</name>
    <dbReference type="NCBI Taxonomy" id="449393"/>
    <lineage>
        <taxon>unclassified sequences</taxon>
        <taxon>metagenomes</taxon>
        <taxon>ecological metagenomes</taxon>
    </lineage>
</organism>
<reference evidence="1" key="1">
    <citation type="submission" date="2020-05" db="EMBL/GenBank/DDBJ databases">
        <authorList>
            <person name="Chiriac C."/>
            <person name="Salcher M."/>
            <person name="Ghai R."/>
            <person name="Kavagutti S V."/>
        </authorList>
    </citation>
    <scope>NUCLEOTIDE SEQUENCE</scope>
</reference>
<protein>
    <submittedName>
        <fullName evidence="1">Unannotated protein</fullName>
    </submittedName>
</protein>
<dbReference type="EMBL" id="CAFBMW010000004">
    <property type="protein sequence ID" value="CAB4923189.1"/>
    <property type="molecule type" value="Genomic_DNA"/>
</dbReference>
<sequence length="589" mass="62796">MSVLPPGVLALSVQGPSDGAVREVRTGLAAVGVTDPVIHVDTGLVVATWGGLEPAPDGTLLLSRGPRRHERDLRVDEVGDLLARRDVASLAEVIAPFAALRHLPGGEVVAVTDGLGFRHVYHAQWAGRAAVSTSARLLARLGGSPLDLDAITLQSLLGWQVGDSTLFSGVTKLPAGTLVHLADGRLAFERAPVRDLGPLALDDAVDAAAVLLRTHLTAYVEDHPDAVVQLTGGQDSRILLSAVPPALRTGLGAMTLRVPGSPDADIAADIAVRSRLRHHVEELTDLATLPPADALEACLVASARLEQMADPVALAGLTMAEAHVDQGHRIAGLGGEVARGFYYLGNPRDTTVTRAKVARLTSWRMFANEAIDPAALRGELRRDARERAIERIHDLMAATGKEWLAATDDFYLDQRMQRWAGVTDTAVCLDRSVVNPMLDDRFIAIAQALSPESKRGSRFLARLQMALDPELGRLPLDGRPPPEAYAEPGLRNRVRSARTLARKAAVKARQRIGHDTRPPAGGAVLAGKVVEQWRREPALLRAALVHDVLDEAWVERVAAGEVDPAPSTVAFVLNLAALGADHEVAAPLQ</sequence>
<proteinExistence type="predicted"/>
<dbReference type="InterPro" id="IPR029055">
    <property type="entry name" value="Ntn_hydrolases_N"/>
</dbReference>
<name>A0A6J7HYL2_9ZZZZ</name>
<dbReference type="SUPFAM" id="SSF56235">
    <property type="entry name" value="N-terminal nucleophile aminohydrolases (Ntn hydrolases)"/>
    <property type="match status" value="1"/>
</dbReference>